<comment type="caution">
    <text evidence="2">The sequence shown here is derived from an EMBL/GenBank/DDBJ whole genome shotgun (WGS) entry which is preliminary data.</text>
</comment>
<keyword evidence="1" id="KW-0812">Transmembrane</keyword>
<dbReference type="EMBL" id="JAOQJV010000026">
    <property type="protein sequence ID" value="MCU6701088.1"/>
    <property type="molecule type" value="Genomic_DNA"/>
</dbReference>
<gene>
    <name evidence="2" type="ORF">OCV65_12735</name>
</gene>
<dbReference type="Proteomes" id="UP001207605">
    <property type="component" value="Unassembled WGS sequence"/>
</dbReference>
<proteinExistence type="predicted"/>
<evidence type="ECO:0000313" key="3">
    <source>
        <dbReference type="Proteomes" id="UP001207605"/>
    </source>
</evidence>
<evidence type="ECO:0000256" key="1">
    <source>
        <dbReference type="SAM" id="Phobius"/>
    </source>
</evidence>
<feature type="transmembrane region" description="Helical" evidence="1">
    <location>
        <begin position="42"/>
        <end position="63"/>
    </location>
</feature>
<sequence length="170" mass="19784">MNAKIYEYDTKVYRTKITITAIFCAFILVYSLFSIFTTNVPALWVVAAVVAGYFVWETFVSIANPSKVEVSDQGITFSAYHKSHHYDWNEVKRFKCKPLASGTKMFVRINEAGIFRGRYWVNCYYFNDGNELFQYLFHKEVEIDPEGLKARAVRGSEETKSIKRGRARRK</sequence>
<accession>A0ABT2S931</accession>
<organism evidence="2 3">
    <name type="scientific">Dorea ammoniilytica</name>
    <dbReference type="NCBI Taxonomy" id="2981788"/>
    <lineage>
        <taxon>Bacteria</taxon>
        <taxon>Bacillati</taxon>
        <taxon>Bacillota</taxon>
        <taxon>Clostridia</taxon>
        <taxon>Lachnospirales</taxon>
        <taxon>Lachnospiraceae</taxon>
        <taxon>Dorea</taxon>
    </lineage>
</organism>
<keyword evidence="1" id="KW-1133">Transmembrane helix</keyword>
<keyword evidence="1" id="KW-0472">Membrane</keyword>
<feature type="transmembrane region" description="Helical" evidence="1">
    <location>
        <begin position="12"/>
        <end position="36"/>
    </location>
</feature>
<protein>
    <recommendedName>
        <fullName evidence="4">PH domain-containing protein</fullName>
    </recommendedName>
</protein>
<dbReference type="RefSeq" id="WP_262582363.1">
    <property type="nucleotide sequence ID" value="NZ_JAOQJV010000026.1"/>
</dbReference>
<reference evidence="2 3" key="1">
    <citation type="journal article" date="2021" name="ISME Commun">
        <title>Automated analysis of genomic sequences facilitates high-throughput and comprehensive description of bacteria.</title>
        <authorList>
            <person name="Hitch T.C.A."/>
        </authorList>
    </citation>
    <scope>NUCLEOTIDE SEQUENCE [LARGE SCALE GENOMIC DNA]</scope>
    <source>
        <strain evidence="2 3">Sanger_02</strain>
    </source>
</reference>
<keyword evidence="3" id="KW-1185">Reference proteome</keyword>
<evidence type="ECO:0008006" key="4">
    <source>
        <dbReference type="Google" id="ProtNLM"/>
    </source>
</evidence>
<name>A0ABT2S931_9FIRM</name>
<evidence type="ECO:0000313" key="2">
    <source>
        <dbReference type="EMBL" id="MCU6701088.1"/>
    </source>
</evidence>